<dbReference type="AlphaFoldDB" id="A0A1R3VFC6"/>
<accession>A0A1R3VFC6</accession>
<sequence>MARGVDDVDAGVLPVDRGRLGQDGDAAFLFEVVRIHGAFGNALVVAERSRLFQELVDEGGFPMVDVRDDRDITNFHVVVSGALQAAGQKALPLSVGRLIQGFSQLRKRRRATKYMVTKS</sequence>
<dbReference type="AntiFam" id="ANF00072">
    <property type="entry name" value="Shadow ORF (opposite TypA)"/>
</dbReference>
<evidence type="ECO:0000313" key="1">
    <source>
        <dbReference type="EMBL" id="SIT57535.1"/>
    </source>
</evidence>
<name>A0A1R3VFC6_9HYPH</name>
<reference evidence="2" key="1">
    <citation type="submission" date="2017-01" db="EMBL/GenBank/DDBJ databases">
        <authorList>
            <person name="Brunel B."/>
        </authorList>
    </citation>
    <scope>NUCLEOTIDE SEQUENCE [LARGE SCALE GENOMIC DNA]</scope>
</reference>
<evidence type="ECO:0000313" key="2">
    <source>
        <dbReference type="Proteomes" id="UP000188388"/>
    </source>
</evidence>
<gene>
    <name evidence="1" type="ORF">BQ8794_40134</name>
</gene>
<proteinExistence type="predicted"/>
<dbReference type="STRING" id="1631249.BQ8794_40134"/>
<keyword evidence="2" id="KW-1185">Reference proteome</keyword>
<protein>
    <submittedName>
        <fullName evidence="1">Uncharacterized protein</fullName>
    </submittedName>
</protein>
<organism evidence="1 2">
    <name type="scientific">Mesorhizobium prunaredense</name>
    <dbReference type="NCBI Taxonomy" id="1631249"/>
    <lineage>
        <taxon>Bacteria</taxon>
        <taxon>Pseudomonadati</taxon>
        <taxon>Pseudomonadota</taxon>
        <taxon>Alphaproteobacteria</taxon>
        <taxon>Hyphomicrobiales</taxon>
        <taxon>Phyllobacteriaceae</taxon>
        <taxon>Mesorhizobium</taxon>
    </lineage>
</organism>
<dbReference type="EMBL" id="FTPD01000034">
    <property type="protein sequence ID" value="SIT57535.1"/>
    <property type="molecule type" value="Genomic_DNA"/>
</dbReference>
<dbReference type="Proteomes" id="UP000188388">
    <property type="component" value="Unassembled WGS sequence"/>
</dbReference>